<organism evidence="2 3">
    <name type="scientific">Legionella feeleii</name>
    <dbReference type="NCBI Taxonomy" id="453"/>
    <lineage>
        <taxon>Bacteria</taxon>
        <taxon>Pseudomonadati</taxon>
        <taxon>Pseudomonadota</taxon>
        <taxon>Gammaproteobacteria</taxon>
        <taxon>Legionellales</taxon>
        <taxon>Legionellaceae</taxon>
        <taxon>Legionella</taxon>
    </lineage>
</organism>
<dbReference type="RefSeq" id="WP_115176542.1">
    <property type="nucleotide sequence ID" value="NZ_UGNY01000002.1"/>
</dbReference>
<evidence type="ECO:0000256" key="1">
    <source>
        <dbReference type="SAM" id="SignalP"/>
    </source>
</evidence>
<proteinExistence type="predicted"/>
<protein>
    <submittedName>
        <fullName evidence="2">Legionella vir region protein</fullName>
    </submittedName>
</protein>
<evidence type="ECO:0000313" key="2">
    <source>
        <dbReference type="EMBL" id="STX88334.1"/>
    </source>
</evidence>
<reference evidence="2 3" key="1">
    <citation type="submission" date="2018-06" db="EMBL/GenBank/DDBJ databases">
        <authorList>
            <consortium name="Pathogen Informatics"/>
            <person name="Doyle S."/>
        </authorList>
    </citation>
    <scope>NUCLEOTIDE SEQUENCE [LARGE SCALE GENOMIC DNA]</scope>
    <source>
        <strain evidence="2 3">NCTC11978</strain>
    </source>
</reference>
<keyword evidence="1" id="KW-0732">Signal</keyword>
<feature type="signal peptide" evidence="1">
    <location>
        <begin position="1"/>
        <end position="23"/>
    </location>
</feature>
<feature type="chain" id="PRO_5016971125" evidence="1">
    <location>
        <begin position="24"/>
        <end position="259"/>
    </location>
</feature>
<gene>
    <name evidence="2" type="primary">lvrE_5</name>
    <name evidence="2" type="ORF">NCTC11978_03351</name>
</gene>
<accession>A0A378KN93</accession>
<name>A0A378KN93_9GAMM</name>
<dbReference type="EMBL" id="UGNY01000002">
    <property type="protein sequence ID" value="STX88334.1"/>
    <property type="molecule type" value="Genomic_DNA"/>
</dbReference>
<evidence type="ECO:0000313" key="3">
    <source>
        <dbReference type="Proteomes" id="UP000254033"/>
    </source>
</evidence>
<sequence>MKRLKQQFKFGLLLMAVLGSAKAIDLSTRLDTVEYRSTKNENRIIALESNLDILRNSSASKAANLESSLTTLKAQVANIPPPKDFPRHKIGELYQGGLVFQVDEAGQHGLVVALKDASEEGLAWRNGASGNKTTNARADGLYAGDTNTRLIVAAQTPDQQKGQFAALAALTYQVAGDGLSPCNEQSPACYGNWYLPSAYELTLLYQSLVATGLIVLPADSYWSSTELSVGTARLFAISEGGLKPASKVTTAHIRPISRF</sequence>
<dbReference type="AlphaFoldDB" id="A0A378KN93"/>
<dbReference type="Proteomes" id="UP000254033">
    <property type="component" value="Unassembled WGS sequence"/>
</dbReference>